<dbReference type="PANTHER" id="PTHR46429:SF1">
    <property type="entry name" value="23S RRNA (GUANOSINE-2'-O-)-METHYLTRANSFERASE RLMB"/>
    <property type="match status" value="1"/>
</dbReference>
<accession>A0A1V1PEZ5</accession>
<dbReference type="NCBIfam" id="TIGR00186">
    <property type="entry name" value="rRNA_methyl_3"/>
    <property type="match status" value="1"/>
</dbReference>
<keyword evidence="3 5" id="KW-0808">Transferase</keyword>
<sequence>MKIKNKKPGRECLYGIHPINEAFAARKRKIAHIYLKEQSNNPRFSSIIASAKQHQIPITYVSSDYLKQQAGHNDHQQIIAHVSPLPLTPIHSMITEHAFIIICDQIMDPHNMGAIMRTALACGVSGLITTTDHAAPLSATVSKISSGAMEHLPIAQVPNLVRCMKNLKQNGIWVYGLDQEARVAVYDSHLTQGVALVIGGEHKGIRRLVKETCDQVLHIPQFGPLDSLNASVAAGVAMYEVFRQRRFIGAIDDKK</sequence>
<dbReference type="GO" id="GO:0006396">
    <property type="term" value="P:RNA processing"/>
    <property type="evidence" value="ECO:0007669"/>
    <property type="project" value="InterPro"/>
</dbReference>
<feature type="domain" description="RNA 2-O ribose methyltransferase substrate binding" evidence="4">
    <location>
        <begin position="12"/>
        <end position="88"/>
    </location>
</feature>
<dbReference type="AlphaFoldDB" id="A0A1V1PEZ5"/>
<comment type="similarity">
    <text evidence="1">Belongs to the class IV-like SAM-binding methyltransferase superfamily. RNA methyltransferase TrmH family.</text>
</comment>
<dbReference type="GO" id="GO:0008173">
    <property type="term" value="F:RNA methyltransferase activity"/>
    <property type="evidence" value="ECO:0007669"/>
    <property type="project" value="InterPro"/>
</dbReference>
<dbReference type="Proteomes" id="UP000189670">
    <property type="component" value="Unassembled WGS sequence"/>
</dbReference>
<evidence type="ECO:0000256" key="1">
    <source>
        <dbReference type="ARBA" id="ARBA00007228"/>
    </source>
</evidence>
<dbReference type="Gene3D" id="3.40.1280.10">
    <property type="match status" value="1"/>
</dbReference>
<proteinExistence type="inferred from homology"/>
<reference evidence="6" key="1">
    <citation type="submission" date="2012-11" db="EMBL/GenBank/DDBJ databases">
        <authorList>
            <person name="Lucero-Rivera Y.E."/>
            <person name="Tovar-Ramirez D."/>
        </authorList>
    </citation>
    <scope>NUCLEOTIDE SEQUENCE [LARGE SCALE GENOMIC DNA]</scope>
    <source>
        <strain evidence="6">Araruama</strain>
    </source>
</reference>
<dbReference type="InterPro" id="IPR029028">
    <property type="entry name" value="Alpha/beta_knot_MTases"/>
</dbReference>
<dbReference type="GO" id="GO:0003723">
    <property type="term" value="F:RNA binding"/>
    <property type="evidence" value="ECO:0007669"/>
    <property type="project" value="InterPro"/>
</dbReference>
<comment type="caution">
    <text evidence="5">The sequence shown here is derived from an EMBL/GenBank/DDBJ whole genome shotgun (WGS) entry which is preliminary data.</text>
</comment>
<evidence type="ECO:0000313" key="6">
    <source>
        <dbReference type="Proteomes" id="UP000189670"/>
    </source>
</evidence>
<dbReference type="InterPro" id="IPR029026">
    <property type="entry name" value="tRNA_m1G_MTases_N"/>
</dbReference>
<evidence type="ECO:0000256" key="2">
    <source>
        <dbReference type="ARBA" id="ARBA00022603"/>
    </source>
</evidence>
<keyword evidence="2 5" id="KW-0489">Methyltransferase</keyword>
<evidence type="ECO:0000256" key="3">
    <source>
        <dbReference type="ARBA" id="ARBA00022679"/>
    </source>
</evidence>
<dbReference type="GO" id="GO:0005829">
    <property type="term" value="C:cytosol"/>
    <property type="evidence" value="ECO:0007669"/>
    <property type="project" value="TreeGrafter"/>
</dbReference>
<dbReference type="SUPFAM" id="SSF55315">
    <property type="entry name" value="L30e-like"/>
    <property type="match status" value="1"/>
</dbReference>
<evidence type="ECO:0000259" key="4">
    <source>
        <dbReference type="SMART" id="SM00967"/>
    </source>
</evidence>
<dbReference type="SUPFAM" id="SSF75217">
    <property type="entry name" value="alpha/beta knot"/>
    <property type="match status" value="1"/>
</dbReference>
<dbReference type="EMBL" id="ATBP01000059">
    <property type="protein sequence ID" value="ETR73447.1"/>
    <property type="molecule type" value="Genomic_DNA"/>
</dbReference>
<protein>
    <submittedName>
        <fullName evidence="5">23S rRNA (Guanosine2251-2'-O)-methyltransferase</fullName>
    </submittedName>
</protein>
<dbReference type="InterPro" id="IPR013123">
    <property type="entry name" value="SpoU_subst-bd"/>
</dbReference>
<gene>
    <name evidence="5" type="ORF">OMM_00949</name>
</gene>
<name>A0A1V1PEZ5_9BACT</name>
<evidence type="ECO:0000313" key="5">
    <source>
        <dbReference type="EMBL" id="ETR73447.1"/>
    </source>
</evidence>
<dbReference type="FunFam" id="3.40.1280.10:FF:000008">
    <property type="entry name" value="Group 3 RNA methyltransferase TrmH"/>
    <property type="match status" value="1"/>
</dbReference>
<dbReference type="InterPro" id="IPR001537">
    <property type="entry name" value="SpoU_MeTrfase"/>
</dbReference>
<dbReference type="PANTHER" id="PTHR46429">
    <property type="entry name" value="23S RRNA (GUANOSINE-2'-O-)-METHYLTRANSFERASE RLMB"/>
    <property type="match status" value="1"/>
</dbReference>
<dbReference type="Pfam" id="PF08032">
    <property type="entry name" value="SpoU_sub_bind"/>
    <property type="match status" value="1"/>
</dbReference>
<dbReference type="GO" id="GO:0032259">
    <property type="term" value="P:methylation"/>
    <property type="evidence" value="ECO:0007669"/>
    <property type="project" value="UniProtKB-KW"/>
</dbReference>
<dbReference type="Pfam" id="PF00588">
    <property type="entry name" value="SpoU_methylase"/>
    <property type="match status" value="1"/>
</dbReference>
<dbReference type="InterPro" id="IPR029064">
    <property type="entry name" value="Ribosomal_eL30-like_sf"/>
</dbReference>
<dbReference type="SMART" id="SM00967">
    <property type="entry name" value="SpoU_sub_bind"/>
    <property type="match status" value="1"/>
</dbReference>
<organism evidence="5 6">
    <name type="scientific">Candidatus Magnetoglobus multicellularis str. Araruama</name>
    <dbReference type="NCBI Taxonomy" id="890399"/>
    <lineage>
        <taxon>Bacteria</taxon>
        <taxon>Pseudomonadati</taxon>
        <taxon>Thermodesulfobacteriota</taxon>
        <taxon>Desulfobacteria</taxon>
        <taxon>Desulfobacterales</taxon>
        <taxon>Desulfobacteraceae</taxon>
        <taxon>Candidatus Magnetoglobus</taxon>
    </lineage>
</organism>
<dbReference type="InterPro" id="IPR004441">
    <property type="entry name" value="rRNA_MeTrfase_TrmH"/>
</dbReference>
<dbReference type="Gene3D" id="3.30.1330.30">
    <property type="match status" value="1"/>
</dbReference>
<dbReference type="CDD" id="cd18103">
    <property type="entry name" value="SpoU-like_RlmB"/>
    <property type="match status" value="1"/>
</dbReference>